<dbReference type="SUPFAM" id="SSF49503">
    <property type="entry name" value="Cupredoxins"/>
    <property type="match status" value="1"/>
</dbReference>
<evidence type="ECO:0000256" key="2">
    <source>
        <dbReference type="ARBA" id="ARBA00022729"/>
    </source>
</evidence>
<reference evidence="11" key="1">
    <citation type="journal article" date="2017" name="bioRxiv">
        <title>Comparative analysis of the genomes of Stylophora pistillata and Acropora digitifera provides evidence for extensive differences between species of corals.</title>
        <authorList>
            <person name="Voolstra C.R."/>
            <person name="Li Y."/>
            <person name="Liew Y.J."/>
            <person name="Baumgarten S."/>
            <person name="Zoccola D."/>
            <person name="Flot J.-F."/>
            <person name="Tambutte S."/>
            <person name="Allemand D."/>
            <person name="Aranda M."/>
        </authorList>
    </citation>
    <scope>NUCLEOTIDE SEQUENCE [LARGE SCALE GENOMIC DNA]</scope>
</reference>
<evidence type="ECO:0000256" key="1">
    <source>
        <dbReference type="ARBA" id="ARBA00004370"/>
    </source>
</evidence>
<comment type="caution">
    <text evidence="6">Lacks conserved residue(s) required for the propagation of feature annotation.</text>
</comment>
<feature type="compositionally biased region" description="Polar residues" evidence="7">
    <location>
        <begin position="135"/>
        <end position="175"/>
    </location>
</feature>
<evidence type="ECO:0000256" key="3">
    <source>
        <dbReference type="ARBA" id="ARBA00023136"/>
    </source>
</evidence>
<feature type="region of interest" description="Disordered" evidence="7">
    <location>
        <begin position="228"/>
        <end position="254"/>
    </location>
</feature>
<comment type="subcellular location">
    <subcellularLocation>
        <location evidence="1">Membrane</location>
    </subcellularLocation>
</comment>
<dbReference type="InterPro" id="IPR008972">
    <property type="entry name" value="Cupredoxin"/>
</dbReference>
<dbReference type="AlphaFoldDB" id="A0A2B4SM83"/>
<feature type="domain" description="Ephrin RBD" evidence="9">
    <location>
        <begin position="1"/>
        <end position="117"/>
    </location>
</feature>
<comment type="caution">
    <text evidence="10">The sequence shown here is derived from an EMBL/GenBank/DDBJ whole genome shotgun (WGS) entry which is preliminary data.</text>
</comment>
<evidence type="ECO:0000256" key="6">
    <source>
        <dbReference type="PROSITE-ProRule" id="PRU00884"/>
    </source>
</evidence>
<keyword evidence="11" id="KW-1185">Reference proteome</keyword>
<evidence type="ECO:0000256" key="7">
    <source>
        <dbReference type="SAM" id="MobiDB-lite"/>
    </source>
</evidence>
<dbReference type="GO" id="GO:0046875">
    <property type="term" value="F:ephrin receptor binding"/>
    <property type="evidence" value="ECO:0007669"/>
    <property type="project" value="TreeGrafter"/>
</dbReference>
<dbReference type="EMBL" id="LSMT01000063">
    <property type="protein sequence ID" value="PFX29622.1"/>
    <property type="molecule type" value="Genomic_DNA"/>
</dbReference>
<dbReference type="PROSITE" id="PS51551">
    <property type="entry name" value="EPHRIN_RBD_2"/>
    <property type="match status" value="1"/>
</dbReference>
<feature type="transmembrane region" description="Helical" evidence="8">
    <location>
        <begin position="202"/>
        <end position="221"/>
    </location>
</feature>
<protein>
    <submittedName>
        <fullName evidence="10">Ephrin-B2a</fullName>
    </submittedName>
</protein>
<keyword evidence="3 8" id="KW-0472">Membrane</keyword>
<name>A0A2B4SM83_STYPI</name>
<dbReference type="Gene3D" id="2.60.40.420">
    <property type="entry name" value="Cupredoxins - blue copper proteins"/>
    <property type="match status" value="1"/>
</dbReference>
<evidence type="ECO:0000313" key="11">
    <source>
        <dbReference type="Proteomes" id="UP000225706"/>
    </source>
</evidence>
<dbReference type="InterPro" id="IPR001799">
    <property type="entry name" value="Ephrin_RBD"/>
</dbReference>
<evidence type="ECO:0000256" key="8">
    <source>
        <dbReference type="SAM" id="Phobius"/>
    </source>
</evidence>
<evidence type="ECO:0000313" key="10">
    <source>
        <dbReference type="EMBL" id="PFX29622.1"/>
    </source>
</evidence>
<sequence>MSKVIFVCPNTATIVKRLAHSSYVDPQYENLWLVSKQSYERCEINRRTDTRLWLCDEPLKLKYYTVTFKRFSASNEPEFHPGKEYYFVATSDGRKTSINSTSGGNCRTNNMKLKFLVCASSTDPRCKSEDMCNGVSPTKSQTSSRPTNPPTTVESHSTMKNSSCANKTHPTTRISNPDDPEKDDREKENDVLLRESSCKIRIGFLAGLCILVAALSTILIYKYHWNRKPRSSSSRDSASLVHKIGSNDSAGGDI</sequence>
<keyword evidence="4 6" id="KW-1015">Disulfide bond</keyword>
<organism evidence="10 11">
    <name type="scientific">Stylophora pistillata</name>
    <name type="common">Smooth cauliflower coral</name>
    <dbReference type="NCBI Taxonomy" id="50429"/>
    <lineage>
        <taxon>Eukaryota</taxon>
        <taxon>Metazoa</taxon>
        <taxon>Cnidaria</taxon>
        <taxon>Anthozoa</taxon>
        <taxon>Hexacorallia</taxon>
        <taxon>Scleractinia</taxon>
        <taxon>Astrocoeniina</taxon>
        <taxon>Pocilloporidae</taxon>
        <taxon>Stylophora</taxon>
    </lineage>
</organism>
<dbReference type="STRING" id="50429.A0A2B4SM83"/>
<dbReference type="OrthoDB" id="6250301at2759"/>
<dbReference type="Pfam" id="PF00812">
    <property type="entry name" value="Ephrin"/>
    <property type="match status" value="1"/>
</dbReference>
<dbReference type="Proteomes" id="UP000225706">
    <property type="component" value="Unassembled WGS sequence"/>
</dbReference>
<dbReference type="GO" id="GO:0005886">
    <property type="term" value="C:plasma membrane"/>
    <property type="evidence" value="ECO:0007669"/>
    <property type="project" value="TreeGrafter"/>
</dbReference>
<gene>
    <name evidence="10" type="primary">efnb2a</name>
    <name evidence="10" type="ORF">AWC38_SpisGene5606</name>
</gene>
<keyword evidence="5" id="KW-0325">Glycoprotein</keyword>
<feature type="disulfide bond" evidence="6">
    <location>
        <begin position="42"/>
        <end position="106"/>
    </location>
</feature>
<dbReference type="InterPro" id="IPR031328">
    <property type="entry name" value="Ephrin"/>
</dbReference>
<keyword evidence="8" id="KW-1133">Transmembrane helix</keyword>
<accession>A0A2B4SM83</accession>
<dbReference type="PANTHER" id="PTHR11304">
    <property type="entry name" value="EPHRIN"/>
    <property type="match status" value="1"/>
</dbReference>
<evidence type="ECO:0000256" key="4">
    <source>
        <dbReference type="ARBA" id="ARBA00023157"/>
    </source>
</evidence>
<dbReference type="GO" id="GO:0048013">
    <property type="term" value="P:ephrin receptor signaling pathway"/>
    <property type="evidence" value="ECO:0007669"/>
    <property type="project" value="TreeGrafter"/>
</dbReference>
<dbReference type="GO" id="GO:0007411">
    <property type="term" value="P:axon guidance"/>
    <property type="evidence" value="ECO:0007669"/>
    <property type="project" value="TreeGrafter"/>
</dbReference>
<feature type="region of interest" description="Disordered" evidence="7">
    <location>
        <begin position="124"/>
        <end position="188"/>
    </location>
</feature>
<proteinExistence type="inferred from homology"/>
<keyword evidence="8" id="KW-0812">Transmembrane</keyword>
<keyword evidence="2" id="KW-0732">Signal</keyword>
<comment type="similarity">
    <text evidence="6">Belongs to the ephrin family.</text>
</comment>
<evidence type="ECO:0000259" key="9">
    <source>
        <dbReference type="PROSITE" id="PS51551"/>
    </source>
</evidence>
<dbReference type="PANTHER" id="PTHR11304:SF29">
    <property type="entry name" value="EPHRIN"/>
    <property type="match status" value="1"/>
</dbReference>
<evidence type="ECO:0000256" key="5">
    <source>
        <dbReference type="ARBA" id="ARBA00023180"/>
    </source>
</evidence>